<comment type="catalytic activity">
    <reaction evidence="4">
        <text>L-cysteine + L-glutamate + ATP = gamma-L-glutamyl-L-cysteine + ADP + phosphate + H(+)</text>
        <dbReference type="Rhea" id="RHEA:13285"/>
        <dbReference type="ChEBI" id="CHEBI:15378"/>
        <dbReference type="ChEBI" id="CHEBI:29985"/>
        <dbReference type="ChEBI" id="CHEBI:30616"/>
        <dbReference type="ChEBI" id="CHEBI:35235"/>
        <dbReference type="ChEBI" id="CHEBI:43474"/>
        <dbReference type="ChEBI" id="CHEBI:58173"/>
        <dbReference type="ChEBI" id="CHEBI:456216"/>
        <dbReference type="EC" id="6.3.2.2"/>
    </reaction>
</comment>
<protein>
    <recommendedName>
        <fullName evidence="4">Putative glutamate--cysteine ligase 2</fullName>
        <ecNumber evidence="4">6.3.2.2</ecNumber>
    </recommendedName>
    <alternativeName>
        <fullName evidence="4">Gamma-glutamylcysteine synthetase 2</fullName>
        <shortName evidence="4">GCS 2</shortName>
        <shortName evidence="4">Gamma-GCS 2</shortName>
    </alternativeName>
</protein>
<keyword evidence="3 4" id="KW-0067">ATP-binding</keyword>
<dbReference type="InterPro" id="IPR050141">
    <property type="entry name" value="GCL_type2/YbdK_subfam"/>
</dbReference>
<dbReference type="NCBIfam" id="TIGR02050">
    <property type="entry name" value="gshA_cyan_rel"/>
    <property type="match status" value="1"/>
</dbReference>
<dbReference type="PANTHER" id="PTHR36510">
    <property type="entry name" value="GLUTAMATE--CYSTEINE LIGASE 2-RELATED"/>
    <property type="match status" value="1"/>
</dbReference>
<dbReference type="InterPro" id="IPR011793">
    <property type="entry name" value="YbdK"/>
</dbReference>
<gene>
    <name evidence="5" type="ORF">mvi_57840</name>
</gene>
<dbReference type="InterPro" id="IPR014746">
    <property type="entry name" value="Gln_synth/guanido_kin_cat_dom"/>
</dbReference>
<keyword evidence="1 4" id="KW-0436">Ligase</keyword>
<dbReference type="SUPFAM" id="SSF55931">
    <property type="entry name" value="Glutamine synthetase/guanido kinase"/>
    <property type="match status" value="1"/>
</dbReference>
<evidence type="ECO:0000313" key="6">
    <source>
        <dbReference type="Proteomes" id="UP000663508"/>
    </source>
</evidence>
<dbReference type="EMBL" id="AP024145">
    <property type="protein sequence ID" value="BCM87323.1"/>
    <property type="molecule type" value="Genomic_DNA"/>
</dbReference>
<dbReference type="InterPro" id="IPR006336">
    <property type="entry name" value="GCS2"/>
</dbReference>
<dbReference type="PANTHER" id="PTHR36510:SF1">
    <property type="entry name" value="GLUTAMATE--CYSTEINE LIGASE 2-RELATED"/>
    <property type="match status" value="1"/>
</dbReference>
<dbReference type="GO" id="GO:0042398">
    <property type="term" value="P:modified amino acid biosynthetic process"/>
    <property type="evidence" value="ECO:0007669"/>
    <property type="project" value="InterPro"/>
</dbReference>
<comment type="function">
    <text evidence="4">ATP-dependent carboxylate-amine ligase which exhibits weak glutamate--cysteine ligase activity.</text>
</comment>
<dbReference type="GO" id="GO:0004357">
    <property type="term" value="F:glutamate-cysteine ligase activity"/>
    <property type="evidence" value="ECO:0007669"/>
    <property type="project" value="UniProtKB-EC"/>
</dbReference>
<reference evidence="5" key="1">
    <citation type="submission" date="2020-11" db="EMBL/GenBank/DDBJ databases">
        <title>Complete genome sequence of a novel pathogenic Methylobacterium strain isolated from rice in Vietnam.</title>
        <authorList>
            <person name="Lai K."/>
            <person name="Okazaki S."/>
            <person name="Higashi K."/>
            <person name="Mori H."/>
            <person name="Toyoda A."/>
            <person name="Kurokawa K."/>
        </authorList>
    </citation>
    <scope>NUCLEOTIDE SEQUENCE</scope>
    <source>
        <strain evidence="5">VL1</strain>
    </source>
</reference>
<evidence type="ECO:0000256" key="1">
    <source>
        <dbReference type="ARBA" id="ARBA00022598"/>
    </source>
</evidence>
<evidence type="ECO:0000256" key="3">
    <source>
        <dbReference type="ARBA" id="ARBA00022840"/>
    </source>
</evidence>
<organism evidence="5 6">
    <name type="scientific">Methylobacterium indicum</name>
    <dbReference type="NCBI Taxonomy" id="1775910"/>
    <lineage>
        <taxon>Bacteria</taxon>
        <taxon>Pseudomonadati</taxon>
        <taxon>Pseudomonadota</taxon>
        <taxon>Alphaproteobacteria</taxon>
        <taxon>Hyphomicrobiales</taxon>
        <taxon>Methylobacteriaceae</taxon>
        <taxon>Methylobacterium</taxon>
    </lineage>
</organism>
<proteinExistence type="inferred from homology"/>
<evidence type="ECO:0000256" key="2">
    <source>
        <dbReference type="ARBA" id="ARBA00022741"/>
    </source>
</evidence>
<evidence type="ECO:0000313" key="5">
    <source>
        <dbReference type="EMBL" id="BCM87323.1"/>
    </source>
</evidence>
<dbReference type="Gene3D" id="3.30.590.20">
    <property type="match status" value="1"/>
</dbReference>
<dbReference type="AlphaFoldDB" id="A0A8H8WZD9"/>
<dbReference type="Pfam" id="PF04107">
    <property type="entry name" value="GCS2"/>
    <property type="match status" value="1"/>
</dbReference>
<sequence length="384" mass="41512">MPEILLMRAEFDVCLEEEVFINDAGKRDAARARTRDFLAACRTASPLVRTELMEPQLVWAIAPVADLAEARRALADLRGNLGALASARGLALMASGTHPLALWSRVRPRDQAAGGRVLRDLQMVGSRTVVCGLSVGVGVPGGVSRIDLMNRVQPYLPLLLALSTSSPFWQAQRTGLLGYRLAAARELPRSGLPPLFRDEDDYARYLDTVVAAGAIDGPRHVWWVVCPAPTGPGLDLRIADSCTRLDDALAIAALYRCLIRHLARNPALHRDLTGASQAIAAENCWRAQRYGIHGSFVCEATRTARPVATVLAETLALVAEDARALGCAAELDLARWIVARGTSADRQLALFTEAQGRGLPPREALAEVVDWLTAETVGTNPTRH</sequence>
<dbReference type="Proteomes" id="UP000663508">
    <property type="component" value="Chromosome"/>
</dbReference>
<name>A0A8H8WZD9_9HYPH</name>
<accession>A0A8H8WZD9</accession>
<comment type="similarity">
    <text evidence="4">Belongs to the glutamate--cysteine ligase type 2 family. YbdK subfamily.</text>
</comment>
<dbReference type="GO" id="GO:0005524">
    <property type="term" value="F:ATP binding"/>
    <property type="evidence" value="ECO:0007669"/>
    <property type="project" value="UniProtKB-KW"/>
</dbReference>
<dbReference type="HAMAP" id="MF_01609">
    <property type="entry name" value="Glu_cys_ligase_2"/>
    <property type="match status" value="1"/>
</dbReference>
<dbReference type="EC" id="6.3.2.2" evidence="4"/>
<keyword evidence="2 4" id="KW-0547">Nucleotide-binding</keyword>
<dbReference type="KEGG" id="mind:mvi_57840"/>
<evidence type="ECO:0000256" key="4">
    <source>
        <dbReference type="HAMAP-Rule" id="MF_01609"/>
    </source>
</evidence>